<feature type="compositionally biased region" description="Basic and acidic residues" evidence="1">
    <location>
        <begin position="213"/>
        <end position="223"/>
    </location>
</feature>
<evidence type="ECO:0000256" key="1">
    <source>
        <dbReference type="SAM" id="MobiDB-lite"/>
    </source>
</evidence>
<protein>
    <submittedName>
        <fullName evidence="2">Uncharacterized protein</fullName>
    </submittedName>
</protein>
<gene>
    <name evidence="2" type="ORF">JVT61DRAFT_917</name>
</gene>
<comment type="caution">
    <text evidence="2">The sequence shown here is derived from an EMBL/GenBank/DDBJ whole genome shotgun (WGS) entry which is preliminary data.</text>
</comment>
<dbReference type="EMBL" id="JAGFBS010000010">
    <property type="protein sequence ID" value="KAG6376889.1"/>
    <property type="molecule type" value="Genomic_DNA"/>
</dbReference>
<proteinExistence type="predicted"/>
<sequence length="223" mass="25177">MACMWNRTGSARTRSIPILCSRRYSFPPNEGCRLATQEANMRRQGEPNRQGYESSCQSTRSALTPTFGMGVIIQMDPTGSAYVRSSPMDQCHFFFFFFFQVQVDSCLVAQQTKTRWQCEHYSGTSDYPFFQSARYSHSPPTRRLLMPALVLPALVPWPPPTVRTQNVMDSRSPHSVSVSVRGERALPFSFYRSIQIPVGPPAVSTGLPRVGRPKPEGTKRFRA</sequence>
<dbReference type="AlphaFoldDB" id="A0A8I2YRK0"/>
<organism evidence="2 3">
    <name type="scientific">Boletus reticuloceps</name>
    <dbReference type="NCBI Taxonomy" id="495285"/>
    <lineage>
        <taxon>Eukaryota</taxon>
        <taxon>Fungi</taxon>
        <taxon>Dikarya</taxon>
        <taxon>Basidiomycota</taxon>
        <taxon>Agaricomycotina</taxon>
        <taxon>Agaricomycetes</taxon>
        <taxon>Agaricomycetidae</taxon>
        <taxon>Boletales</taxon>
        <taxon>Boletineae</taxon>
        <taxon>Boletaceae</taxon>
        <taxon>Boletoideae</taxon>
        <taxon>Boletus</taxon>
    </lineage>
</organism>
<reference evidence="2" key="1">
    <citation type="submission" date="2021-03" db="EMBL/GenBank/DDBJ databases">
        <title>Evolutionary innovations through gain and loss of genes in the ectomycorrhizal Boletales.</title>
        <authorList>
            <person name="Wu G."/>
            <person name="Miyauchi S."/>
            <person name="Morin E."/>
            <person name="Yang Z.-L."/>
            <person name="Xu J."/>
            <person name="Martin F.M."/>
        </authorList>
    </citation>
    <scope>NUCLEOTIDE SEQUENCE</scope>
    <source>
        <strain evidence="2">BR01</strain>
    </source>
</reference>
<keyword evidence="3" id="KW-1185">Reference proteome</keyword>
<accession>A0A8I2YRK0</accession>
<dbReference type="Proteomes" id="UP000683000">
    <property type="component" value="Unassembled WGS sequence"/>
</dbReference>
<evidence type="ECO:0000313" key="3">
    <source>
        <dbReference type="Proteomes" id="UP000683000"/>
    </source>
</evidence>
<name>A0A8I2YRK0_9AGAM</name>
<feature type="region of interest" description="Disordered" evidence="1">
    <location>
        <begin position="202"/>
        <end position="223"/>
    </location>
</feature>
<evidence type="ECO:0000313" key="2">
    <source>
        <dbReference type="EMBL" id="KAG6376889.1"/>
    </source>
</evidence>